<dbReference type="EMBL" id="JBHSQB010000004">
    <property type="protein sequence ID" value="MFC6095625.1"/>
    <property type="molecule type" value="Genomic_DNA"/>
</dbReference>
<gene>
    <name evidence="1" type="ORF">ACFPVY_03115</name>
</gene>
<protein>
    <submittedName>
        <fullName evidence="1">Uncharacterized protein</fullName>
    </submittedName>
</protein>
<name>A0ABW1PJN7_9FLAO</name>
<evidence type="ECO:0000313" key="1">
    <source>
        <dbReference type="EMBL" id="MFC6095625.1"/>
    </source>
</evidence>
<accession>A0ABW1PJN7</accession>
<dbReference type="Proteomes" id="UP001596287">
    <property type="component" value="Unassembled WGS sequence"/>
</dbReference>
<reference evidence="2" key="1">
    <citation type="journal article" date="2019" name="Int. J. Syst. Evol. Microbiol.">
        <title>The Global Catalogue of Microorganisms (GCM) 10K type strain sequencing project: providing services to taxonomists for standard genome sequencing and annotation.</title>
        <authorList>
            <consortium name="The Broad Institute Genomics Platform"/>
            <consortium name="The Broad Institute Genome Sequencing Center for Infectious Disease"/>
            <person name="Wu L."/>
            <person name="Ma J."/>
        </authorList>
    </citation>
    <scope>NUCLEOTIDE SEQUENCE [LARGE SCALE GENOMIC DNA]</scope>
    <source>
        <strain evidence="2">CCUG 49679</strain>
    </source>
</reference>
<evidence type="ECO:0000313" key="2">
    <source>
        <dbReference type="Proteomes" id="UP001596287"/>
    </source>
</evidence>
<comment type="caution">
    <text evidence="1">The sequence shown here is derived from an EMBL/GenBank/DDBJ whole genome shotgun (WGS) entry which is preliminary data.</text>
</comment>
<keyword evidence="2" id="KW-1185">Reference proteome</keyword>
<proteinExistence type="predicted"/>
<dbReference type="RefSeq" id="WP_379790281.1">
    <property type="nucleotide sequence ID" value="NZ_JBHSQB010000004.1"/>
</dbReference>
<organism evidence="1 2">
    <name type="scientific">Flavobacterium qiangtangense</name>
    <dbReference type="NCBI Taxonomy" id="1442595"/>
    <lineage>
        <taxon>Bacteria</taxon>
        <taxon>Pseudomonadati</taxon>
        <taxon>Bacteroidota</taxon>
        <taxon>Flavobacteriia</taxon>
        <taxon>Flavobacteriales</taxon>
        <taxon>Flavobacteriaceae</taxon>
        <taxon>Flavobacterium</taxon>
    </lineage>
</organism>
<sequence>MPLPNTIYQNLNDFLKPKINFSTKFNEYIYNDKWILEIDKDYFNTAVYDLISDVNDHLIQGKNNRKFLMEILQIAELKYQWFNDHSLRDLKTISHVRPTIREVDYNLPSNPIPLNFGIADLIDSSDAFIEYEKKNSDFTQHIESFQNITNNYEDPLDFEKTKVLFALALLYKSLNKINWYIESLLMDLEYLDFSDFDFEEILVKHEIAVLNTNDKNHQKCFTNLSKTDVANLFNILMEEDIIFMEKNGRKDEIALKKFIEKNFTYRAEPGNYKAINRINKEFGYVTLSEHIERTQLPFLEDMIAKLTSRKLKVEHHIERYKRSTKK</sequence>